<sequence>MPDTAPAPFHIRRHAQATPDKTAFRICATGEEVSFAALEARANQGAHLLRRRAIGVGDHIAILMENRREFLETCFAADRAGVYYTTISTHLTPAEIAYILRDCGARLLIGSTALAPLIEALRPQMAGLPLLLAGEGAAEGESLAAALAAMPDTPIADERQGLDMLYSSGTTGRPKGIKWPLPDAPPGRRDMLIDLLTGLFGYGPETRYLNPAPLYHAAPLRHSMVAIKAGGSVFVMDRFDPEEALRLIEAHRITHSQWVPTMFVRMLKLPPETRARYDLSSMRMAVHAAAPCPIEVKRRMIEWWGPIIHEYYSGTENNGFTAIDSAEWLAHPGSVGRARLGVIHICDETGRELPVGAEGEVYFESGQPFSYHNDPEKTAASRNAQGWTTLGDIGRLDEEGYLYLTDRKSFVIISGGVNIYPQEIEDALVGHPAVMDVAVFGVPNEEFGEEVKAVVQPAPGHAPTPELAEELMDWCRARLSRIKRPRSIEFRERLPRTPTGKLYKRLLRDEYLRRG</sequence>
<dbReference type="EMBL" id="FRDL01000005">
    <property type="protein sequence ID" value="SHN66782.1"/>
    <property type="molecule type" value="Genomic_DNA"/>
</dbReference>
<dbReference type="OrthoDB" id="9803968at2"/>
<dbReference type="PROSITE" id="PS00455">
    <property type="entry name" value="AMP_BINDING"/>
    <property type="match status" value="1"/>
</dbReference>
<dbReference type="RefSeq" id="WP_072747242.1">
    <property type="nucleotide sequence ID" value="NZ_FOHL01000005.1"/>
</dbReference>
<dbReference type="InterPro" id="IPR020845">
    <property type="entry name" value="AMP-binding_CS"/>
</dbReference>
<evidence type="ECO:0000259" key="2">
    <source>
        <dbReference type="Pfam" id="PF13193"/>
    </source>
</evidence>
<dbReference type="PANTHER" id="PTHR24096:SF323">
    <property type="entry name" value="BLR3536 PROTEIN"/>
    <property type="match status" value="1"/>
</dbReference>
<proteinExistence type="predicted"/>
<dbReference type="AlphaFoldDB" id="A0A1M7T7Z4"/>
<reference evidence="3 4" key="1">
    <citation type="submission" date="2016-12" db="EMBL/GenBank/DDBJ databases">
        <authorList>
            <person name="Song W.-J."/>
            <person name="Kurnit D.M."/>
        </authorList>
    </citation>
    <scope>NUCLEOTIDE SEQUENCE [LARGE SCALE GENOMIC DNA]</scope>
    <source>
        <strain evidence="3 4">CGMCC 1.10808</strain>
    </source>
</reference>
<name>A0A1M7T7Z4_9RHOB</name>
<evidence type="ECO:0000313" key="4">
    <source>
        <dbReference type="Proteomes" id="UP000184066"/>
    </source>
</evidence>
<dbReference type="Pfam" id="PF13193">
    <property type="entry name" value="AMP-binding_C"/>
    <property type="match status" value="1"/>
</dbReference>
<feature type="domain" description="AMP-binding enzyme C-terminal" evidence="2">
    <location>
        <begin position="423"/>
        <end position="501"/>
    </location>
</feature>
<evidence type="ECO:0000313" key="3">
    <source>
        <dbReference type="EMBL" id="SHN66782.1"/>
    </source>
</evidence>
<protein>
    <submittedName>
        <fullName evidence="3">Fatty-acyl-CoA synthase</fullName>
    </submittedName>
</protein>
<evidence type="ECO:0000259" key="1">
    <source>
        <dbReference type="Pfam" id="PF00501"/>
    </source>
</evidence>
<dbReference type="Gene3D" id="3.40.50.12780">
    <property type="entry name" value="N-terminal domain of ligase-like"/>
    <property type="match status" value="1"/>
</dbReference>
<dbReference type="InterPro" id="IPR042099">
    <property type="entry name" value="ANL_N_sf"/>
</dbReference>
<organism evidence="3 4">
    <name type="scientific">Oceanicella actignis</name>
    <dbReference type="NCBI Taxonomy" id="1189325"/>
    <lineage>
        <taxon>Bacteria</taxon>
        <taxon>Pseudomonadati</taxon>
        <taxon>Pseudomonadota</taxon>
        <taxon>Alphaproteobacteria</taxon>
        <taxon>Rhodobacterales</taxon>
        <taxon>Paracoccaceae</taxon>
        <taxon>Oceanicella</taxon>
    </lineage>
</organism>
<dbReference type="SUPFAM" id="SSF56801">
    <property type="entry name" value="Acetyl-CoA synthetase-like"/>
    <property type="match status" value="1"/>
</dbReference>
<dbReference type="InterPro" id="IPR045851">
    <property type="entry name" value="AMP-bd_C_sf"/>
</dbReference>
<dbReference type="InterPro" id="IPR025110">
    <property type="entry name" value="AMP-bd_C"/>
</dbReference>
<dbReference type="Gene3D" id="3.30.300.30">
    <property type="match status" value="1"/>
</dbReference>
<dbReference type="Pfam" id="PF00501">
    <property type="entry name" value="AMP-binding"/>
    <property type="match status" value="1"/>
</dbReference>
<dbReference type="Proteomes" id="UP000184066">
    <property type="component" value="Unassembled WGS sequence"/>
</dbReference>
<feature type="domain" description="AMP-dependent synthetase/ligase" evidence="1">
    <location>
        <begin position="12"/>
        <end position="365"/>
    </location>
</feature>
<dbReference type="GO" id="GO:0016405">
    <property type="term" value="F:CoA-ligase activity"/>
    <property type="evidence" value="ECO:0007669"/>
    <property type="project" value="TreeGrafter"/>
</dbReference>
<dbReference type="STRING" id="1189325.SAMN04488119_10524"/>
<keyword evidence="4" id="KW-1185">Reference proteome</keyword>
<accession>A0A1M7T7Z4</accession>
<gene>
    <name evidence="3" type="ORF">SAMN05216200_10523</name>
</gene>
<dbReference type="InterPro" id="IPR000873">
    <property type="entry name" value="AMP-dep_synth/lig_dom"/>
</dbReference>
<dbReference type="PANTHER" id="PTHR24096">
    <property type="entry name" value="LONG-CHAIN-FATTY-ACID--COA LIGASE"/>
    <property type="match status" value="1"/>
</dbReference>